<protein>
    <submittedName>
        <fullName evidence="1">Uncharacterized protein</fullName>
    </submittedName>
</protein>
<reference evidence="1" key="1">
    <citation type="submission" date="2014-09" db="EMBL/GenBank/DDBJ databases">
        <authorList>
            <person name="Magalhaes I.L.F."/>
            <person name="Oliveira U."/>
            <person name="Santos F.R."/>
            <person name="Vidigal T.H.D.A."/>
            <person name="Brescovit A.D."/>
            <person name="Santos A.J."/>
        </authorList>
    </citation>
    <scope>NUCLEOTIDE SEQUENCE</scope>
    <source>
        <tissue evidence="1">Shoot tissue taken approximately 20 cm above the soil surface</tissue>
    </source>
</reference>
<proteinExistence type="predicted"/>
<dbReference type="AlphaFoldDB" id="A0A0A9AGC3"/>
<sequence length="36" mass="4361">MLFNFFIKKSIDAKRAKEACFAINNSCKRQKRLRRQ</sequence>
<evidence type="ECO:0000313" key="1">
    <source>
        <dbReference type="EMBL" id="JAD48000.1"/>
    </source>
</evidence>
<accession>A0A0A9AGC3</accession>
<reference evidence="1" key="2">
    <citation type="journal article" date="2015" name="Data Brief">
        <title>Shoot transcriptome of the giant reed, Arundo donax.</title>
        <authorList>
            <person name="Barrero R.A."/>
            <person name="Guerrero F.D."/>
            <person name="Moolhuijzen P."/>
            <person name="Goolsby J.A."/>
            <person name="Tidwell J."/>
            <person name="Bellgard S.E."/>
            <person name="Bellgard M.I."/>
        </authorList>
    </citation>
    <scope>NUCLEOTIDE SEQUENCE</scope>
    <source>
        <tissue evidence="1">Shoot tissue taken approximately 20 cm above the soil surface</tissue>
    </source>
</reference>
<organism evidence="1">
    <name type="scientific">Arundo donax</name>
    <name type="common">Giant reed</name>
    <name type="synonym">Donax arundinaceus</name>
    <dbReference type="NCBI Taxonomy" id="35708"/>
    <lineage>
        <taxon>Eukaryota</taxon>
        <taxon>Viridiplantae</taxon>
        <taxon>Streptophyta</taxon>
        <taxon>Embryophyta</taxon>
        <taxon>Tracheophyta</taxon>
        <taxon>Spermatophyta</taxon>
        <taxon>Magnoliopsida</taxon>
        <taxon>Liliopsida</taxon>
        <taxon>Poales</taxon>
        <taxon>Poaceae</taxon>
        <taxon>PACMAD clade</taxon>
        <taxon>Arundinoideae</taxon>
        <taxon>Arundineae</taxon>
        <taxon>Arundo</taxon>
    </lineage>
</organism>
<dbReference type="EMBL" id="GBRH01249895">
    <property type="protein sequence ID" value="JAD48000.1"/>
    <property type="molecule type" value="Transcribed_RNA"/>
</dbReference>
<name>A0A0A9AGC3_ARUDO</name>